<reference evidence="10 11" key="1">
    <citation type="submission" date="2018-02" db="EMBL/GenBank/DDBJ databases">
        <title>Genomic Encyclopedia of Archaeal and Bacterial Type Strains, Phase II (KMG-II): from individual species to whole genera.</title>
        <authorList>
            <person name="Goeker M."/>
        </authorList>
    </citation>
    <scope>NUCLEOTIDE SEQUENCE [LARGE SCALE GENOMIC DNA]</scope>
    <source>
        <strain evidence="10 11">DSM 29526</strain>
    </source>
</reference>
<comment type="caution">
    <text evidence="10">The sequence shown here is derived from an EMBL/GenBank/DDBJ whole genome shotgun (WGS) entry which is preliminary data.</text>
</comment>
<dbReference type="RefSeq" id="WP_211295241.1">
    <property type="nucleotide sequence ID" value="NZ_PTJC01000006.1"/>
</dbReference>
<dbReference type="Gene3D" id="2.40.170.20">
    <property type="entry name" value="TonB-dependent receptor, beta-barrel domain"/>
    <property type="match status" value="1"/>
</dbReference>
<keyword evidence="8" id="KW-0732">Signal</keyword>
<name>A0A2S6I1I8_9BACT</name>
<feature type="chain" id="PRO_5015417096" evidence="8">
    <location>
        <begin position="28"/>
        <end position="1120"/>
    </location>
</feature>
<gene>
    <name evidence="10" type="ORF">CLV84_1935</name>
</gene>
<keyword evidence="2 7" id="KW-0813">Transport</keyword>
<evidence type="ECO:0000256" key="4">
    <source>
        <dbReference type="ARBA" id="ARBA00022692"/>
    </source>
</evidence>
<evidence type="ECO:0000256" key="8">
    <source>
        <dbReference type="SAM" id="SignalP"/>
    </source>
</evidence>
<dbReference type="InterPro" id="IPR012910">
    <property type="entry name" value="Plug_dom"/>
</dbReference>
<dbReference type="EMBL" id="PTJC01000006">
    <property type="protein sequence ID" value="PPK85046.1"/>
    <property type="molecule type" value="Genomic_DNA"/>
</dbReference>
<proteinExistence type="inferred from homology"/>
<sequence>MRFRTIYKSSGLLLLATLLTALSPAYGSVGAGTPPASELADQRQLLDVIKELEERYQVFFTYERSLLEDVEVHFDFREGESLEVAMERLLTETGFLHKTFGTKYLVIYRDTKAGRSGARKLGKAIKQLQELESSTKISVQRTTADPARQFQSVARGIAAAKQLISVSGRVTSTTGEVMIGATILVKGTSTGTVTDLEGDYVLANVNGSDTLIFSSIGYLTQQIPVNNRTTIDVQMSEDVAALDEVVVIGYGTQKKSDITGSVASVPKDRLENLPVTNVLQAIQGTTAGLQVSQGSSAPGASAQIQVRGVNSINASNSPFIVLDGAPFFGQTNDINANDIESIEILKDASAVAIYGTRGANGVILITTKRGKTGKPRIGYSGYVAAENMINSLEFLGPDAYVQKYADYVEAFGLDQGLVLPNLSEIENYEAGTSTDWLDLATKTGILQEHNLSISGGTDDVQYYVTAGRLDQDGVVEGYNYQRTSVRTNLDATLTDWLSAGTSLAYTNNNYDGGRANFLAATAMSPFGTVYNETGGYEIFPMAPELLFENPLLGLTTDQLRRRNNLIGGGYLELSPGFLPGLSYRLNGNYTLELERNSGYSGRAANNTTGFGFTNNSQTDNWVLENILNYNREFGASTLGVTALYSAQESEYFWVTADANTFVNDQLSYYNLQAAENYFSDSDGNSQRLVSQMLRVNYGYDSRYLLTLTARRDGFSAFGSNTDKYGLFPSVALGWNVTNESFLDNVSWLDNLKVRFSYGQSGNQAIDPNQTATTANPVRYPFGGVIRTGVLAGRLGNANLNWETTTSANLGIDFSLWAGRLSGSLEVYQSRTEDILLQRSLPIITGSGNIWDNLGVLDNRGIEFTFNSVNVRAGKFRWESSFNIASNQNELIELYGDGQDDVGNNWFIGEPLQSIFDYRYIGVWQEGEDPSESNPGALPGDLKFEDVNGDGVLNPDDRVLIGDRLPDYYGGLTNTFHYGDFHLSVFLQTSQGGLRYNPDQYYGDEVGRRNIPNTYQYWTPDNPINDWPSLRVQSRLGSWNYRDPSYVRLKDVRLSYAVPSPVLDRLGMQALTVYVAGRNLYTWTDWIGWDPETNFASRGSDGWTNNYPFVRTYSFGVNLTL</sequence>
<dbReference type="Pfam" id="PF13715">
    <property type="entry name" value="CarbopepD_reg_2"/>
    <property type="match status" value="1"/>
</dbReference>
<evidence type="ECO:0000256" key="1">
    <source>
        <dbReference type="ARBA" id="ARBA00004571"/>
    </source>
</evidence>
<dbReference type="GO" id="GO:0009279">
    <property type="term" value="C:cell outer membrane"/>
    <property type="evidence" value="ECO:0007669"/>
    <property type="project" value="UniProtKB-SubCell"/>
</dbReference>
<evidence type="ECO:0000256" key="5">
    <source>
        <dbReference type="ARBA" id="ARBA00023136"/>
    </source>
</evidence>
<dbReference type="Proteomes" id="UP000237662">
    <property type="component" value="Unassembled WGS sequence"/>
</dbReference>
<accession>A0A2S6I1I8</accession>
<keyword evidence="11" id="KW-1185">Reference proteome</keyword>
<comment type="subcellular location">
    <subcellularLocation>
        <location evidence="1 7">Cell outer membrane</location>
        <topology evidence="1 7">Multi-pass membrane protein</topology>
    </subcellularLocation>
</comment>
<keyword evidence="5 7" id="KW-0472">Membrane</keyword>
<keyword evidence="3 7" id="KW-1134">Transmembrane beta strand</keyword>
<dbReference type="InterPro" id="IPR037066">
    <property type="entry name" value="Plug_dom_sf"/>
</dbReference>
<dbReference type="NCBIfam" id="TIGR04056">
    <property type="entry name" value="OMP_RagA_SusC"/>
    <property type="match status" value="1"/>
</dbReference>
<dbReference type="InterPro" id="IPR008969">
    <property type="entry name" value="CarboxyPept-like_regulatory"/>
</dbReference>
<evidence type="ECO:0000256" key="3">
    <source>
        <dbReference type="ARBA" id="ARBA00022452"/>
    </source>
</evidence>
<dbReference type="InterPro" id="IPR036942">
    <property type="entry name" value="Beta-barrel_TonB_sf"/>
</dbReference>
<evidence type="ECO:0000313" key="11">
    <source>
        <dbReference type="Proteomes" id="UP000237662"/>
    </source>
</evidence>
<keyword evidence="6 7" id="KW-0998">Cell outer membrane</keyword>
<dbReference type="AlphaFoldDB" id="A0A2S6I1I8"/>
<dbReference type="FunFam" id="2.170.130.10:FF:000008">
    <property type="entry name" value="SusC/RagA family TonB-linked outer membrane protein"/>
    <property type="match status" value="1"/>
</dbReference>
<dbReference type="NCBIfam" id="TIGR04057">
    <property type="entry name" value="SusC_RagA_signa"/>
    <property type="match status" value="1"/>
</dbReference>
<evidence type="ECO:0000313" key="10">
    <source>
        <dbReference type="EMBL" id="PPK85046.1"/>
    </source>
</evidence>
<evidence type="ECO:0000256" key="2">
    <source>
        <dbReference type="ARBA" id="ARBA00022448"/>
    </source>
</evidence>
<feature type="signal peptide" evidence="8">
    <location>
        <begin position="1"/>
        <end position="27"/>
    </location>
</feature>
<evidence type="ECO:0000259" key="9">
    <source>
        <dbReference type="Pfam" id="PF07715"/>
    </source>
</evidence>
<dbReference type="InterPro" id="IPR039426">
    <property type="entry name" value="TonB-dep_rcpt-like"/>
</dbReference>
<dbReference type="Gene3D" id="2.60.40.1120">
    <property type="entry name" value="Carboxypeptidase-like, regulatory domain"/>
    <property type="match status" value="1"/>
</dbReference>
<feature type="domain" description="TonB-dependent receptor plug" evidence="9">
    <location>
        <begin position="255"/>
        <end position="362"/>
    </location>
</feature>
<dbReference type="SUPFAM" id="SSF56935">
    <property type="entry name" value="Porins"/>
    <property type="match status" value="1"/>
</dbReference>
<dbReference type="SUPFAM" id="SSF49464">
    <property type="entry name" value="Carboxypeptidase regulatory domain-like"/>
    <property type="match status" value="1"/>
</dbReference>
<organism evidence="10 11">
    <name type="scientific">Neolewinella xylanilytica</name>
    <dbReference type="NCBI Taxonomy" id="1514080"/>
    <lineage>
        <taxon>Bacteria</taxon>
        <taxon>Pseudomonadati</taxon>
        <taxon>Bacteroidota</taxon>
        <taxon>Saprospiria</taxon>
        <taxon>Saprospirales</taxon>
        <taxon>Lewinellaceae</taxon>
        <taxon>Neolewinella</taxon>
    </lineage>
</organism>
<dbReference type="Pfam" id="PF07715">
    <property type="entry name" value="Plug"/>
    <property type="match status" value="1"/>
</dbReference>
<evidence type="ECO:0000256" key="6">
    <source>
        <dbReference type="ARBA" id="ARBA00023237"/>
    </source>
</evidence>
<keyword evidence="4 7" id="KW-0812">Transmembrane</keyword>
<dbReference type="InterPro" id="IPR023997">
    <property type="entry name" value="TonB-dep_OMP_SusC/RagA_CS"/>
</dbReference>
<protein>
    <submittedName>
        <fullName evidence="10">TonB-linked SusC/RagA family outer membrane protein</fullName>
    </submittedName>
</protein>
<dbReference type="InterPro" id="IPR023996">
    <property type="entry name" value="TonB-dep_OMP_SusC/RagA"/>
</dbReference>
<dbReference type="PROSITE" id="PS52016">
    <property type="entry name" value="TONB_DEPENDENT_REC_3"/>
    <property type="match status" value="1"/>
</dbReference>
<dbReference type="Gene3D" id="2.170.130.10">
    <property type="entry name" value="TonB-dependent receptor, plug domain"/>
    <property type="match status" value="1"/>
</dbReference>
<evidence type="ECO:0000256" key="7">
    <source>
        <dbReference type="PROSITE-ProRule" id="PRU01360"/>
    </source>
</evidence>
<comment type="similarity">
    <text evidence="7">Belongs to the TonB-dependent receptor family.</text>
</comment>